<dbReference type="Pfam" id="PF08445">
    <property type="entry name" value="FR47"/>
    <property type="match status" value="1"/>
</dbReference>
<proteinExistence type="predicted"/>
<dbReference type="GeneID" id="118459298"/>
<dbReference type="RefSeq" id="XP_035778439.1">
    <property type="nucleotide sequence ID" value="XM_035922546.1"/>
</dbReference>
<keyword evidence="3" id="KW-1185">Reference proteome</keyword>
<dbReference type="VEuPathDB" id="VectorBase:AALB20_026972"/>
<evidence type="ECO:0000259" key="1">
    <source>
        <dbReference type="Pfam" id="PF08445"/>
    </source>
</evidence>
<dbReference type="EnsemblMetazoa" id="AALB016111-RA">
    <property type="protein sequence ID" value="AALB016111-PA"/>
    <property type="gene ID" value="AALB016111"/>
</dbReference>
<dbReference type="SUPFAM" id="SSF55729">
    <property type="entry name" value="Acyl-CoA N-acyltransferases (Nat)"/>
    <property type="match status" value="1"/>
</dbReference>
<evidence type="ECO:0000313" key="2">
    <source>
        <dbReference type="EnsemblMetazoa" id="AALB016111-PA"/>
    </source>
</evidence>
<dbReference type="OrthoDB" id="7305308at2759"/>
<protein>
    <recommendedName>
        <fullName evidence="1">GCN5-related N-acetyltransferase Rv2170-like domain-containing protein</fullName>
    </recommendedName>
</protein>
<organism evidence="2 3">
    <name type="scientific">Anopheles albimanus</name>
    <name type="common">New world malaria mosquito</name>
    <dbReference type="NCBI Taxonomy" id="7167"/>
    <lineage>
        <taxon>Eukaryota</taxon>
        <taxon>Metazoa</taxon>
        <taxon>Ecdysozoa</taxon>
        <taxon>Arthropoda</taxon>
        <taxon>Hexapoda</taxon>
        <taxon>Insecta</taxon>
        <taxon>Pterygota</taxon>
        <taxon>Neoptera</taxon>
        <taxon>Endopterygota</taxon>
        <taxon>Diptera</taxon>
        <taxon>Nematocera</taxon>
        <taxon>Culicoidea</taxon>
        <taxon>Culicidae</taxon>
        <taxon>Anophelinae</taxon>
        <taxon>Anopheles</taxon>
    </lineage>
</organism>
<name>A0A3F2YQ89_ANOAL</name>
<dbReference type="Proteomes" id="UP000069272">
    <property type="component" value="Chromosome 2L"/>
</dbReference>
<sequence>MAGNDRLVEISYVYWVELRDIFRCDWPKHEFAYYLLANYIRWISVDPSQSEVIKIYSLNGSWRSNQTFLLRDGFEIYFSTTTNESTCGTLARLLALVDWEVMAEVSMDFQERHQSVIEHITNDRKLTVSSSNVANYYFLEQKQALQISSPTLPKGFVFGRLDGSHLDYIYNQWPLKDHISYEAGHGLLERLIRLNESVGLFDIHGHLVSWCLSDQTGAHSDLQTAATHYRRGFGRMVVIELAKLLARLGSDSKAYVLSSNERSIKLFESIGFQKLENLRWIVIKGVEDGIARTC</sequence>
<dbReference type="GO" id="GO:0016747">
    <property type="term" value="F:acyltransferase activity, transferring groups other than amino-acyl groups"/>
    <property type="evidence" value="ECO:0007669"/>
    <property type="project" value="InterPro"/>
</dbReference>
<dbReference type="AlphaFoldDB" id="A0A3F2YQ89"/>
<reference evidence="2 3" key="1">
    <citation type="journal article" date="2017" name="G3 (Bethesda)">
        <title>The Physical Genome Mapping of Anopheles albimanus Corrected Scaffold Misassemblies and Identified Interarm Rearrangements in Genus Anopheles.</title>
        <authorList>
            <person name="Artemov G.N."/>
            <person name="Peery A.N."/>
            <person name="Jiang X."/>
            <person name="Tu Z."/>
            <person name="Stegniy V.N."/>
            <person name="Sharakhova M.V."/>
            <person name="Sharakhov I.V."/>
        </authorList>
    </citation>
    <scope>NUCLEOTIDE SEQUENCE [LARGE SCALE GENOMIC DNA]</scope>
    <source>
        <strain evidence="2 3">ALBI9_A</strain>
    </source>
</reference>
<feature type="domain" description="GCN5-related N-acetyltransferase Rv2170-like" evidence="1">
    <location>
        <begin position="198"/>
        <end position="281"/>
    </location>
</feature>
<dbReference type="VEuPathDB" id="VectorBase:AALB016111"/>
<dbReference type="InterPro" id="IPR016181">
    <property type="entry name" value="Acyl_CoA_acyltransferase"/>
</dbReference>
<dbReference type="RefSeq" id="XP_035778438.1">
    <property type="nucleotide sequence ID" value="XM_035922545.1"/>
</dbReference>
<accession>A0A3F2YQ89</accession>
<evidence type="ECO:0000313" key="3">
    <source>
        <dbReference type="Proteomes" id="UP000069272"/>
    </source>
</evidence>
<dbReference type="Gene3D" id="3.40.630.30">
    <property type="match status" value="2"/>
</dbReference>
<dbReference type="InterPro" id="IPR053225">
    <property type="entry name" value="Acyl-CoA_N-acyltransferase"/>
</dbReference>
<dbReference type="KEGG" id="aali:118459298"/>
<dbReference type="PANTHER" id="PTHR20958">
    <property type="entry name" value="GLYCINE N-ACYLTRANSFERASE-LIKE PROTEIN"/>
    <property type="match status" value="1"/>
</dbReference>
<dbReference type="InterPro" id="IPR013653">
    <property type="entry name" value="GCN5-like_dom"/>
</dbReference>
<reference evidence="2" key="2">
    <citation type="submission" date="2022-08" db="UniProtKB">
        <authorList>
            <consortium name="EnsemblMetazoa"/>
        </authorList>
    </citation>
    <scope>IDENTIFICATION</scope>
    <source>
        <strain evidence="2">STECLA/ALBI9_A</strain>
    </source>
</reference>
<dbReference type="STRING" id="7167.A0A3F2YQ89"/>
<dbReference type="PANTHER" id="PTHR20958:SF10">
    <property type="entry name" value="GH05617P-RELATED"/>
    <property type="match status" value="1"/>
</dbReference>